<dbReference type="PANTHER" id="PTHR42085">
    <property type="entry name" value="F-BOX DOMAIN-CONTAINING PROTEIN"/>
    <property type="match status" value="1"/>
</dbReference>
<gene>
    <name evidence="1" type="ORF">PV05_07411</name>
</gene>
<dbReference type="HOGENOM" id="CLU_1307440_0_0_1"/>
<evidence type="ECO:0000313" key="1">
    <source>
        <dbReference type="EMBL" id="KIW55103.1"/>
    </source>
</evidence>
<reference evidence="1 2" key="1">
    <citation type="submission" date="2015-01" db="EMBL/GenBank/DDBJ databases">
        <title>The Genome Sequence of Exophiala xenobiotica CBS118157.</title>
        <authorList>
            <consortium name="The Broad Institute Genomics Platform"/>
            <person name="Cuomo C."/>
            <person name="de Hoog S."/>
            <person name="Gorbushina A."/>
            <person name="Stielow B."/>
            <person name="Teixiera M."/>
            <person name="Abouelleil A."/>
            <person name="Chapman S.B."/>
            <person name="Priest M."/>
            <person name="Young S.K."/>
            <person name="Wortman J."/>
            <person name="Nusbaum C."/>
            <person name="Birren B."/>
        </authorList>
    </citation>
    <scope>NUCLEOTIDE SEQUENCE [LARGE SCALE GENOMIC DNA]</scope>
    <source>
        <strain evidence="1 2">CBS 118157</strain>
    </source>
</reference>
<dbReference type="InterPro" id="IPR038883">
    <property type="entry name" value="AN11006-like"/>
</dbReference>
<proteinExistence type="predicted"/>
<evidence type="ECO:0008006" key="3">
    <source>
        <dbReference type="Google" id="ProtNLM"/>
    </source>
</evidence>
<dbReference type="GeneID" id="25329319"/>
<dbReference type="Proteomes" id="UP000054342">
    <property type="component" value="Unassembled WGS sequence"/>
</dbReference>
<dbReference type="OrthoDB" id="62952at2759"/>
<organism evidence="1 2">
    <name type="scientific">Exophiala xenobiotica</name>
    <dbReference type="NCBI Taxonomy" id="348802"/>
    <lineage>
        <taxon>Eukaryota</taxon>
        <taxon>Fungi</taxon>
        <taxon>Dikarya</taxon>
        <taxon>Ascomycota</taxon>
        <taxon>Pezizomycotina</taxon>
        <taxon>Eurotiomycetes</taxon>
        <taxon>Chaetothyriomycetidae</taxon>
        <taxon>Chaetothyriales</taxon>
        <taxon>Herpotrichiellaceae</taxon>
        <taxon>Exophiala</taxon>
    </lineage>
</organism>
<keyword evidence="2" id="KW-1185">Reference proteome</keyword>
<sequence>MAPSLLDLPPEIRLQIYAFIFSSGKVVIEVEDDENKPCLLPRRSVFQTQSSRSSQLLRVSKAILAEARPVLYANTTFHVLNRVFAGKLPIAVSDGHACAAHVKQLIWQVDCDIMKHFYPEDLRLDPEDVSRWSSLELRCRADTWRNSFLGEWCDREAFIKGREHMIAYARVFQDVMNSRTGNKVNLIENRSQLGRGRLILRLTRDNLIHRQDSEARKTLVLLLPYPLTKSRGSDVPMKTKRQTLIDATPMAAHGTKFDK</sequence>
<dbReference type="PANTHER" id="PTHR42085:SF1">
    <property type="entry name" value="F-BOX DOMAIN-CONTAINING PROTEIN"/>
    <property type="match status" value="1"/>
</dbReference>
<dbReference type="AlphaFoldDB" id="A0A0D2EI89"/>
<accession>A0A0D2EI89</accession>
<protein>
    <recommendedName>
        <fullName evidence="3">F-box domain-containing protein</fullName>
    </recommendedName>
</protein>
<name>A0A0D2EI89_9EURO</name>
<dbReference type="RefSeq" id="XP_013315687.1">
    <property type="nucleotide sequence ID" value="XM_013460233.1"/>
</dbReference>
<evidence type="ECO:0000313" key="2">
    <source>
        <dbReference type="Proteomes" id="UP000054342"/>
    </source>
</evidence>
<dbReference type="EMBL" id="KN847320">
    <property type="protein sequence ID" value="KIW55103.1"/>
    <property type="molecule type" value="Genomic_DNA"/>
</dbReference>